<dbReference type="GO" id="GO:0006950">
    <property type="term" value="P:response to stress"/>
    <property type="evidence" value="ECO:0007669"/>
    <property type="project" value="TreeGrafter"/>
</dbReference>
<evidence type="ECO:0000313" key="6">
    <source>
        <dbReference type="Proteomes" id="UP000399805"/>
    </source>
</evidence>
<gene>
    <name evidence="5" type="ORF">AA23TX_02256</name>
</gene>
<proteinExistence type="predicted"/>
<dbReference type="EMBL" id="CABVGP010000001">
    <property type="protein sequence ID" value="VVJ17235.1"/>
    <property type="molecule type" value="Genomic_DNA"/>
</dbReference>
<keyword evidence="6" id="KW-1185">Reference proteome</keyword>
<dbReference type="InterPro" id="IPR011991">
    <property type="entry name" value="ArsR-like_HTH"/>
</dbReference>
<evidence type="ECO:0000259" key="4">
    <source>
        <dbReference type="PROSITE" id="PS50995"/>
    </source>
</evidence>
<dbReference type="PRINTS" id="PR00598">
    <property type="entry name" value="HTHMARR"/>
</dbReference>
<dbReference type="InterPro" id="IPR000835">
    <property type="entry name" value="HTH_MarR-typ"/>
</dbReference>
<dbReference type="SMART" id="SM00347">
    <property type="entry name" value="HTH_MARR"/>
    <property type="match status" value="1"/>
</dbReference>
<dbReference type="InterPro" id="IPR036390">
    <property type="entry name" value="WH_DNA-bd_sf"/>
</dbReference>
<accession>A0A6I8LNH7</accession>
<evidence type="ECO:0000256" key="3">
    <source>
        <dbReference type="ARBA" id="ARBA00023163"/>
    </source>
</evidence>
<dbReference type="PANTHER" id="PTHR33164">
    <property type="entry name" value="TRANSCRIPTIONAL REGULATOR, MARR FAMILY"/>
    <property type="match status" value="1"/>
</dbReference>
<dbReference type="CDD" id="cd00090">
    <property type="entry name" value="HTH_ARSR"/>
    <property type="match status" value="1"/>
</dbReference>
<dbReference type="SUPFAM" id="SSF46785">
    <property type="entry name" value="Winged helix' DNA-binding domain"/>
    <property type="match status" value="1"/>
</dbReference>
<keyword evidence="3" id="KW-0804">Transcription</keyword>
<keyword evidence="1" id="KW-0805">Transcription regulation</keyword>
<dbReference type="InterPro" id="IPR036388">
    <property type="entry name" value="WH-like_DNA-bd_sf"/>
</dbReference>
<reference evidence="5 6" key="1">
    <citation type="submission" date="2019-09" db="EMBL/GenBank/DDBJ databases">
        <authorList>
            <person name="Leyn A S."/>
        </authorList>
    </citation>
    <scope>NUCLEOTIDE SEQUENCE [LARGE SCALE GENOMIC DNA]</scope>
    <source>
        <strain evidence="5">AA231_1</strain>
    </source>
</reference>
<dbReference type="InterPro" id="IPR039422">
    <property type="entry name" value="MarR/SlyA-like"/>
</dbReference>
<dbReference type="GO" id="GO:0003700">
    <property type="term" value="F:DNA-binding transcription factor activity"/>
    <property type="evidence" value="ECO:0007669"/>
    <property type="project" value="InterPro"/>
</dbReference>
<protein>
    <recommendedName>
        <fullName evidence="4">HTH marR-type domain-containing protein</fullName>
    </recommendedName>
</protein>
<dbReference type="InterPro" id="IPR023187">
    <property type="entry name" value="Tscrpt_reg_MarR-type_CS"/>
</dbReference>
<evidence type="ECO:0000256" key="2">
    <source>
        <dbReference type="ARBA" id="ARBA00023125"/>
    </source>
</evidence>
<dbReference type="PROSITE" id="PS01117">
    <property type="entry name" value="HTH_MARR_1"/>
    <property type="match status" value="1"/>
</dbReference>
<evidence type="ECO:0000313" key="5">
    <source>
        <dbReference type="EMBL" id="VVJ17235.1"/>
    </source>
</evidence>
<dbReference type="AlphaFoldDB" id="A0A6I8LNH7"/>
<evidence type="ECO:0000256" key="1">
    <source>
        <dbReference type="ARBA" id="ARBA00023015"/>
    </source>
</evidence>
<sequence length="156" mass="17209">MTPAEETIARLEREFAVFVRQDRAALGRLGREVHPDLKVAAYRLLAHLAERGPRRPTELACHVGVTSPTISRQLQHLEALGLIERVEAPDDGRAYSVRLTDTGHRRVEEVRVARGGRLGELLGSWAEEEVRTFAALLARFNGSAATPPPRRCGGAE</sequence>
<dbReference type="GO" id="GO:0003677">
    <property type="term" value="F:DNA binding"/>
    <property type="evidence" value="ECO:0007669"/>
    <property type="project" value="UniProtKB-KW"/>
</dbReference>
<dbReference type="PANTHER" id="PTHR33164:SF57">
    <property type="entry name" value="MARR-FAMILY TRANSCRIPTIONAL REGULATOR"/>
    <property type="match status" value="1"/>
</dbReference>
<dbReference type="PROSITE" id="PS50995">
    <property type="entry name" value="HTH_MARR_2"/>
    <property type="match status" value="1"/>
</dbReference>
<name>A0A6I8LNH7_9PSEU</name>
<organism evidence="5 6">
    <name type="scientific">Amycolatopsis camponoti</name>
    <dbReference type="NCBI Taxonomy" id="2606593"/>
    <lineage>
        <taxon>Bacteria</taxon>
        <taxon>Bacillati</taxon>
        <taxon>Actinomycetota</taxon>
        <taxon>Actinomycetes</taxon>
        <taxon>Pseudonocardiales</taxon>
        <taxon>Pseudonocardiaceae</taxon>
        <taxon>Amycolatopsis</taxon>
    </lineage>
</organism>
<dbReference type="Proteomes" id="UP000399805">
    <property type="component" value="Unassembled WGS sequence"/>
</dbReference>
<keyword evidence="2" id="KW-0238">DNA-binding</keyword>
<dbReference type="Gene3D" id="1.10.10.10">
    <property type="entry name" value="Winged helix-like DNA-binding domain superfamily/Winged helix DNA-binding domain"/>
    <property type="match status" value="1"/>
</dbReference>
<dbReference type="RefSeq" id="WP_155542441.1">
    <property type="nucleotide sequence ID" value="NZ_CABVGP010000001.1"/>
</dbReference>
<dbReference type="Pfam" id="PF12802">
    <property type="entry name" value="MarR_2"/>
    <property type="match status" value="1"/>
</dbReference>
<feature type="domain" description="HTH marR-type" evidence="4">
    <location>
        <begin position="8"/>
        <end position="142"/>
    </location>
</feature>